<proteinExistence type="predicted"/>
<accession>A0A1G6TP20</accession>
<dbReference type="RefSeq" id="WP_242868931.1">
    <property type="nucleotide sequence ID" value="NZ_FNAF01000002.1"/>
</dbReference>
<evidence type="ECO:0000313" key="2">
    <source>
        <dbReference type="EMBL" id="SDD30085.1"/>
    </source>
</evidence>
<dbReference type="EMBL" id="FNAF01000002">
    <property type="protein sequence ID" value="SDD30085.1"/>
    <property type="molecule type" value="Genomic_DNA"/>
</dbReference>
<dbReference type="Gene3D" id="2.60.120.10">
    <property type="entry name" value="Jelly Rolls"/>
    <property type="match status" value="2"/>
</dbReference>
<dbReference type="PANTHER" id="PTHR37694:SF1">
    <property type="entry name" value="SLR8022 PROTEIN"/>
    <property type="match status" value="1"/>
</dbReference>
<organism evidence="2 3">
    <name type="scientific">Peptococcus niger</name>
    <dbReference type="NCBI Taxonomy" id="2741"/>
    <lineage>
        <taxon>Bacteria</taxon>
        <taxon>Bacillati</taxon>
        <taxon>Bacillota</taxon>
        <taxon>Clostridia</taxon>
        <taxon>Eubacteriales</taxon>
        <taxon>Peptococcaceae</taxon>
        <taxon>Peptococcus</taxon>
    </lineage>
</organism>
<reference evidence="2 3" key="1">
    <citation type="submission" date="2016-10" db="EMBL/GenBank/DDBJ databases">
        <authorList>
            <person name="de Groot N.N."/>
        </authorList>
    </citation>
    <scope>NUCLEOTIDE SEQUENCE [LARGE SCALE GENOMIC DNA]</scope>
    <source>
        <strain evidence="2 3">DSM 20475</strain>
    </source>
</reference>
<dbReference type="PANTHER" id="PTHR37694">
    <property type="entry name" value="SLR8022 PROTEIN"/>
    <property type="match status" value="1"/>
</dbReference>
<dbReference type="InterPro" id="IPR014710">
    <property type="entry name" value="RmlC-like_jellyroll"/>
</dbReference>
<dbReference type="InterPro" id="IPR011051">
    <property type="entry name" value="RmlC_Cupin_sf"/>
</dbReference>
<name>A0A1G6TP20_PEPNI</name>
<dbReference type="Proteomes" id="UP000198995">
    <property type="component" value="Unassembled WGS sequence"/>
</dbReference>
<dbReference type="CDD" id="cd02230">
    <property type="entry name" value="cupin_HP0902-like"/>
    <property type="match status" value="1"/>
</dbReference>
<evidence type="ECO:0000313" key="3">
    <source>
        <dbReference type="Proteomes" id="UP000198995"/>
    </source>
</evidence>
<dbReference type="Pfam" id="PF07883">
    <property type="entry name" value="Cupin_2"/>
    <property type="match status" value="1"/>
</dbReference>
<feature type="domain" description="Cupin type-2" evidence="1">
    <location>
        <begin position="154"/>
        <end position="219"/>
    </location>
</feature>
<gene>
    <name evidence="2" type="ORF">SAMN04489866_102183</name>
</gene>
<protein>
    <submittedName>
        <fullName evidence="2">Cupin domain protein</fullName>
    </submittedName>
</protein>
<dbReference type="AlphaFoldDB" id="A0A1G6TP20"/>
<sequence length="223" mass="24373">MNDMEVNEEKTVGEVFSIGKENPPIPGCTVSKAFGGDKGIIFFSLAKHTDISAEIYPYHKLLIVAKGSVEVYGNDGFRQMLRAGECILTWADIPVGMQTTEGSVYTEVCIGKESRMNELVKAGEVFRLEDLVPYGEGKIVNMDVVHNDKMKLVVMAFDEGTGLSEHAAPGEAIVFALDGEGVIEYEGKEHVIRAGENFHFAKGGLHSVKATKKFKMALLLTLE</sequence>
<dbReference type="STRING" id="2741.SAMN04489866_102183"/>
<keyword evidence="3" id="KW-1185">Reference proteome</keyword>
<dbReference type="InterPro" id="IPR013096">
    <property type="entry name" value="Cupin_2"/>
</dbReference>
<evidence type="ECO:0000259" key="1">
    <source>
        <dbReference type="Pfam" id="PF07883"/>
    </source>
</evidence>
<dbReference type="SUPFAM" id="SSF51182">
    <property type="entry name" value="RmlC-like cupins"/>
    <property type="match status" value="1"/>
</dbReference>